<dbReference type="AlphaFoldDB" id="C9ZFA9"/>
<keyword evidence="2" id="KW-1185">Reference proteome</keyword>
<accession>C9ZFA9</accession>
<name>C9ZFA9_STRSW</name>
<evidence type="ECO:0000313" key="2">
    <source>
        <dbReference type="Proteomes" id="UP000001444"/>
    </source>
</evidence>
<dbReference type="GeneID" id="24311243"/>
<dbReference type="eggNOG" id="ENOG5031RFT">
    <property type="taxonomic scope" value="Bacteria"/>
</dbReference>
<gene>
    <name evidence="1" type="ordered locus">SCAB_48441</name>
</gene>
<dbReference type="Pfam" id="PF21848">
    <property type="entry name" value="DUF6907"/>
    <property type="match status" value="1"/>
</dbReference>
<sequence length="126" mass="13422">MSTAPRLITLPTLDHGPVTLTCPAWCVGHHDHRPDTHRADILHKGPDVRFDFLGEEVISAGLAQSPFATLVTPGLGGRTVGVSMYPPGRTLDPVSLYSLAAALDGYADRLRDLADQLTVILAGGDR</sequence>
<dbReference type="HOGENOM" id="CLU_1980417_0_0_11"/>
<protein>
    <submittedName>
        <fullName evidence="1">Uncharacterized protein</fullName>
    </submittedName>
</protein>
<dbReference type="Proteomes" id="UP000001444">
    <property type="component" value="Chromosome"/>
</dbReference>
<dbReference type="KEGG" id="scb:SCAB_48441"/>
<dbReference type="EMBL" id="FN554889">
    <property type="protein sequence ID" value="CBG71895.1"/>
    <property type="molecule type" value="Genomic_DNA"/>
</dbReference>
<proteinExistence type="predicted"/>
<evidence type="ECO:0000313" key="1">
    <source>
        <dbReference type="EMBL" id="CBG71895.1"/>
    </source>
</evidence>
<organism evidence="1 2">
    <name type="scientific">Streptomyces scabiei (strain 87.22)</name>
    <dbReference type="NCBI Taxonomy" id="680198"/>
    <lineage>
        <taxon>Bacteria</taxon>
        <taxon>Bacillati</taxon>
        <taxon>Actinomycetota</taxon>
        <taxon>Actinomycetes</taxon>
        <taxon>Kitasatosporales</taxon>
        <taxon>Streptomycetaceae</taxon>
        <taxon>Streptomyces</taxon>
    </lineage>
</organism>
<dbReference type="STRING" id="680198.SCAB_48441"/>
<dbReference type="InterPro" id="IPR054202">
    <property type="entry name" value="DUF6907"/>
</dbReference>
<reference evidence="1 2" key="1">
    <citation type="journal article" date="2010" name="Mol. Plant Microbe Interact.">
        <title>Streptomyces scabies 87-22 contains a coronafacic acid-like biosynthetic cluster that contributes to plant-microbe interactions.</title>
        <authorList>
            <person name="Bignell D.R."/>
            <person name="Seipke R.F."/>
            <person name="Huguet-Tapia J.C."/>
            <person name="Chambers A.H."/>
            <person name="Parry R.J."/>
            <person name="Loria R."/>
        </authorList>
    </citation>
    <scope>NUCLEOTIDE SEQUENCE [LARGE SCALE GENOMIC DNA]</scope>
    <source>
        <strain evidence="1 2">87.22</strain>
    </source>
</reference>
<dbReference type="RefSeq" id="WP_013002483.1">
    <property type="nucleotide sequence ID" value="NC_013929.1"/>
</dbReference>